<proteinExistence type="predicted"/>
<dbReference type="Proteomes" id="UP000441102">
    <property type="component" value="Unassembled WGS sequence"/>
</dbReference>
<gene>
    <name evidence="1" type="ORF">F9L06_10390</name>
</gene>
<evidence type="ECO:0000313" key="2">
    <source>
        <dbReference type="Proteomes" id="UP000441102"/>
    </source>
</evidence>
<protein>
    <submittedName>
        <fullName evidence="1">Uncharacterized protein</fullName>
    </submittedName>
</protein>
<dbReference type="RefSeq" id="WP_122241927.1">
    <property type="nucleotide sequence ID" value="NZ_JBHYKA010000015.1"/>
</dbReference>
<comment type="caution">
    <text evidence="1">The sequence shown here is derived from an EMBL/GenBank/DDBJ whole genome shotgun (WGS) entry which is preliminary data.</text>
</comment>
<organism evidence="1 2">
    <name type="scientific">Brucella anthropi</name>
    <name type="common">Ochrobactrum anthropi</name>
    <dbReference type="NCBI Taxonomy" id="529"/>
    <lineage>
        <taxon>Bacteria</taxon>
        <taxon>Pseudomonadati</taxon>
        <taxon>Pseudomonadota</taxon>
        <taxon>Alphaproteobacteria</taxon>
        <taxon>Hyphomicrobiales</taxon>
        <taxon>Brucellaceae</taxon>
        <taxon>Brucella/Ochrobactrum group</taxon>
        <taxon>Brucella</taxon>
    </lineage>
</organism>
<reference evidence="1 2" key="1">
    <citation type="submission" date="2019-09" db="EMBL/GenBank/DDBJ databases">
        <title>Taxonomic organization of the family Brucellaceae based on a phylogenomic approach.</title>
        <authorList>
            <person name="Leclercq S."/>
            <person name="Cloeckaert A."/>
            <person name="Zygmunt M.S."/>
        </authorList>
    </citation>
    <scope>NUCLEOTIDE SEQUENCE [LARGE SCALE GENOMIC DNA]</scope>
    <source>
        <strain evidence="1 2">CCUG 34461</strain>
    </source>
</reference>
<dbReference type="EMBL" id="WBWX01000003">
    <property type="protein sequence ID" value="KAB2799000.1"/>
    <property type="molecule type" value="Genomic_DNA"/>
</dbReference>
<sequence length="64" mass="7079">MKGPKKDEDYPERFMDCQEALADGLFSLIDDAQEAGWDRIEIARAIASMAKGVQMGETGTDPEE</sequence>
<name>A0A6I0DSZ9_BRUAN</name>
<evidence type="ECO:0000313" key="1">
    <source>
        <dbReference type="EMBL" id="KAB2799000.1"/>
    </source>
</evidence>
<accession>A0A6I0DSZ9</accession>
<dbReference type="AlphaFoldDB" id="A0A6I0DSZ9"/>